<feature type="compositionally biased region" description="Gly residues" evidence="1">
    <location>
        <begin position="46"/>
        <end position="61"/>
    </location>
</feature>
<evidence type="ECO:0000313" key="2">
    <source>
        <dbReference type="EMBL" id="AQK54106.1"/>
    </source>
</evidence>
<organism evidence="2">
    <name type="scientific">Zea mays</name>
    <name type="common">Maize</name>
    <dbReference type="NCBI Taxonomy" id="4577"/>
    <lineage>
        <taxon>Eukaryota</taxon>
        <taxon>Viridiplantae</taxon>
        <taxon>Streptophyta</taxon>
        <taxon>Embryophyta</taxon>
        <taxon>Tracheophyta</taxon>
        <taxon>Spermatophyta</taxon>
        <taxon>Magnoliopsida</taxon>
        <taxon>Liliopsida</taxon>
        <taxon>Poales</taxon>
        <taxon>Poaceae</taxon>
        <taxon>PACMAD clade</taxon>
        <taxon>Panicoideae</taxon>
        <taxon>Andropogonodae</taxon>
        <taxon>Andropogoneae</taxon>
        <taxon>Tripsacinae</taxon>
        <taxon>Zea</taxon>
    </lineage>
</organism>
<evidence type="ECO:0000256" key="1">
    <source>
        <dbReference type="SAM" id="MobiDB-lite"/>
    </source>
</evidence>
<protein>
    <submittedName>
        <fullName evidence="2">Peroxisome biogenesis protein 19-1</fullName>
    </submittedName>
</protein>
<name>A0A1D6Q6G8_MAIZE</name>
<dbReference type="AlphaFoldDB" id="A0A1D6Q6G8"/>
<dbReference type="STRING" id="4577.A0A1D6Q6G8"/>
<dbReference type="PaxDb" id="4577-GRMZM2G102502_P01"/>
<sequence>MASNSAAPAAADGGDDLDQLLDSALDDFTSLDLSASAAPKSAGEASGSGSGGKGPVKGLGLGLPDPKVPKRRAGKQPPPRGACAKEALEELTRETREAVRELETATGGVPSLDDDAMMEEFVKQFEEFAGAQAIL</sequence>
<accession>A0A1D6Q6G8</accession>
<dbReference type="OMA" id="AEHFTDM"/>
<dbReference type="eggNOG" id="KOG3133">
    <property type="taxonomic scope" value="Eukaryota"/>
</dbReference>
<dbReference type="ExpressionAtlas" id="A0A1D6Q6G8">
    <property type="expression patterns" value="baseline and differential"/>
</dbReference>
<dbReference type="SMR" id="A0A1D6Q6G8"/>
<gene>
    <name evidence="2" type="ORF">ZEAMMB73_Zm00001d051374</name>
</gene>
<feature type="region of interest" description="Disordered" evidence="1">
    <location>
        <begin position="35"/>
        <end position="84"/>
    </location>
</feature>
<dbReference type="EMBL" id="CM000780">
    <property type="protein sequence ID" value="AQK54106.1"/>
    <property type="molecule type" value="Genomic_DNA"/>
</dbReference>
<reference evidence="2" key="1">
    <citation type="submission" date="2015-12" db="EMBL/GenBank/DDBJ databases">
        <title>Update maize B73 reference genome by single molecule sequencing technologies.</title>
        <authorList>
            <consortium name="Maize Genome Sequencing Project"/>
            <person name="Ware D."/>
        </authorList>
    </citation>
    <scope>NUCLEOTIDE SEQUENCE</scope>
    <source>
        <tissue evidence="2">Seedling</tissue>
    </source>
</reference>
<proteinExistence type="predicted"/>
<feature type="compositionally biased region" description="Low complexity" evidence="1">
    <location>
        <begin position="35"/>
        <end position="45"/>
    </location>
</feature>
<dbReference type="InParanoid" id="A0A1D6Q6G8"/>